<gene>
    <name evidence="1" type="ORF">L6452_39433</name>
</gene>
<organism evidence="1 2">
    <name type="scientific">Arctium lappa</name>
    <name type="common">Greater burdock</name>
    <name type="synonym">Lappa major</name>
    <dbReference type="NCBI Taxonomy" id="4217"/>
    <lineage>
        <taxon>Eukaryota</taxon>
        <taxon>Viridiplantae</taxon>
        <taxon>Streptophyta</taxon>
        <taxon>Embryophyta</taxon>
        <taxon>Tracheophyta</taxon>
        <taxon>Spermatophyta</taxon>
        <taxon>Magnoliopsida</taxon>
        <taxon>eudicotyledons</taxon>
        <taxon>Gunneridae</taxon>
        <taxon>Pentapetalae</taxon>
        <taxon>asterids</taxon>
        <taxon>campanulids</taxon>
        <taxon>Asterales</taxon>
        <taxon>Asteraceae</taxon>
        <taxon>Carduoideae</taxon>
        <taxon>Cardueae</taxon>
        <taxon>Arctiinae</taxon>
        <taxon>Arctium</taxon>
    </lineage>
</organism>
<name>A0ACB8XSY7_ARCLA</name>
<reference evidence="2" key="1">
    <citation type="journal article" date="2022" name="Mol. Ecol. Resour.">
        <title>The genomes of chicory, endive, great burdock and yacon provide insights into Asteraceae palaeo-polyploidization history and plant inulin production.</title>
        <authorList>
            <person name="Fan W."/>
            <person name="Wang S."/>
            <person name="Wang H."/>
            <person name="Wang A."/>
            <person name="Jiang F."/>
            <person name="Liu H."/>
            <person name="Zhao H."/>
            <person name="Xu D."/>
            <person name="Zhang Y."/>
        </authorList>
    </citation>
    <scope>NUCLEOTIDE SEQUENCE [LARGE SCALE GENOMIC DNA]</scope>
    <source>
        <strain evidence="2">cv. Niubang</strain>
    </source>
</reference>
<accession>A0ACB8XSY7</accession>
<proteinExistence type="predicted"/>
<dbReference type="EMBL" id="CM042061">
    <property type="protein sequence ID" value="KAI3673316.1"/>
    <property type="molecule type" value="Genomic_DNA"/>
</dbReference>
<dbReference type="Proteomes" id="UP001055879">
    <property type="component" value="Linkage Group LG15"/>
</dbReference>
<reference evidence="1 2" key="2">
    <citation type="journal article" date="2022" name="Mol. Ecol. Resour.">
        <title>The genomes of chicory, endive, great burdock and yacon provide insights into Asteraceae paleo-polyploidization history and plant inulin production.</title>
        <authorList>
            <person name="Fan W."/>
            <person name="Wang S."/>
            <person name="Wang H."/>
            <person name="Wang A."/>
            <person name="Jiang F."/>
            <person name="Liu H."/>
            <person name="Zhao H."/>
            <person name="Xu D."/>
            <person name="Zhang Y."/>
        </authorList>
    </citation>
    <scope>NUCLEOTIDE SEQUENCE [LARGE SCALE GENOMIC DNA]</scope>
    <source>
        <strain evidence="2">cv. Niubang</strain>
    </source>
</reference>
<protein>
    <submittedName>
        <fullName evidence="1">Uncharacterized protein</fullName>
    </submittedName>
</protein>
<keyword evidence="2" id="KW-1185">Reference proteome</keyword>
<evidence type="ECO:0000313" key="2">
    <source>
        <dbReference type="Proteomes" id="UP001055879"/>
    </source>
</evidence>
<comment type="caution">
    <text evidence="1">The sequence shown here is derived from an EMBL/GenBank/DDBJ whole genome shotgun (WGS) entry which is preliminary data.</text>
</comment>
<evidence type="ECO:0000313" key="1">
    <source>
        <dbReference type="EMBL" id="KAI3673316.1"/>
    </source>
</evidence>
<sequence>MQKKSISSRILFVAAEMGNMKFLVELIRLYPDLAWKVNDNNQTIFHVAVEHRHERIYNILYEVGLVKELITPLRDGNDNNMLHLVGKMTKKLHLVGKMTKK</sequence>